<evidence type="ECO:0000313" key="3">
    <source>
        <dbReference type="Proteomes" id="UP001499843"/>
    </source>
</evidence>
<dbReference type="PANTHER" id="PTHR12110">
    <property type="entry name" value="HYDROXYPYRUVATE ISOMERASE"/>
    <property type="match status" value="1"/>
</dbReference>
<sequence length="318" mass="35933">MTETPDRRVKVAASLINWRNDDFPILGADTAVDTILRDMQRAGFDGTELGSVFPADPQQLKAVLERHSLALAAGWFSAFLLEREPRQEYERFDRHCAFLAAAGAKHATTAECWKCPFKQPQDDPYTQHWAAVDQPLFPRAIPELSDQEWDRLADGMTEFIAIAERHGLTLGYHPHIQTVVENTADLDKLAERVSSRSDGKRRLPITFDSGHLALAGDNVLETLKKYIKQVTHLHVKNIRPAVVERVRKDGTGFEFAVVEGIFTVPGNGGLDFRAIFQLLREHDYKGWVVVEAEQNPETANPFLYAKLAREYIREVAGW</sequence>
<dbReference type="Proteomes" id="UP001499843">
    <property type="component" value="Unassembled WGS sequence"/>
</dbReference>
<dbReference type="NCBIfam" id="TIGR04379">
    <property type="entry name" value="myo_inos_iolE"/>
    <property type="match status" value="1"/>
</dbReference>
<comment type="caution">
    <text evidence="2">The sequence shown here is derived from an EMBL/GenBank/DDBJ whole genome shotgun (WGS) entry which is preliminary data.</text>
</comment>
<dbReference type="RefSeq" id="WP_344477674.1">
    <property type="nucleotide sequence ID" value="NZ_BAAAQX010000010.1"/>
</dbReference>
<dbReference type="InterPro" id="IPR036237">
    <property type="entry name" value="Xyl_isomerase-like_sf"/>
</dbReference>
<organism evidence="2 3">
    <name type="scientific">Nonomuraea monospora</name>
    <dbReference type="NCBI Taxonomy" id="568818"/>
    <lineage>
        <taxon>Bacteria</taxon>
        <taxon>Bacillati</taxon>
        <taxon>Actinomycetota</taxon>
        <taxon>Actinomycetes</taxon>
        <taxon>Streptosporangiales</taxon>
        <taxon>Streptosporangiaceae</taxon>
        <taxon>Nonomuraea</taxon>
    </lineage>
</organism>
<proteinExistence type="predicted"/>
<protein>
    <submittedName>
        <fullName evidence="2">Myo-inosose-2 dehydratase</fullName>
    </submittedName>
</protein>
<name>A0ABN3CIR8_9ACTN</name>
<dbReference type="Pfam" id="PF01261">
    <property type="entry name" value="AP_endonuc_2"/>
    <property type="match status" value="1"/>
</dbReference>
<keyword evidence="3" id="KW-1185">Reference proteome</keyword>
<dbReference type="EMBL" id="BAAAQX010000010">
    <property type="protein sequence ID" value="GAA2208999.1"/>
    <property type="molecule type" value="Genomic_DNA"/>
</dbReference>
<feature type="domain" description="Xylose isomerase-like TIM barrel" evidence="1">
    <location>
        <begin position="37"/>
        <end position="300"/>
    </location>
</feature>
<gene>
    <name evidence="2" type="primary">iolE</name>
    <name evidence="2" type="ORF">GCM10009850_044570</name>
</gene>
<dbReference type="InterPro" id="IPR013022">
    <property type="entry name" value="Xyl_isomerase-like_TIM-brl"/>
</dbReference>
<evidence type="ECO:0000313" key="2">
    <source>
        <dbReference type="EMBL" id="GAA2208999.1"/>
    </source>
</evidence>
<dbReference type="Gene3D" id="3.20.20.150">
    <property type="entry name" value="Divalent-metal-dependent TIM barrel enzymes"/>
    <property type="match status" value="1"/>
</dbReference>
<accession>A0ABN3CIR8</accession>
<dbReference type="InterPro" id="IPR030823">
    <property type="entry name" value="IolE/MocC"/>
</dbReference>
<evidence type="ECO:0000259" key="1">
    <source>
        <dbReference type="Pfam" id="PF01261"/>
    </source>
</evidence>
<reference evidence="2 3" key="1">
    <citation type="journal article" date="2019" name="Int. J. Syst. Evol. Microbiol.">
        <title>The Global Catalogue of Microorganisms (GCM) 10K type strain sequencing project: providing services to taxonomists for standard genome sequencing and annotation.</title>
        <authorList>
            <consortium name="The Broad Institute Genomics Platform"/>
            <consortium name="The Broad Institute Genome Sequencing Center for Infectious Disease"/>
            <person name="Wu L."/>
            <person name="Ma J."/>
        </authorList>
    </citation>
    <scope>NUCLEOTIDE SEQUENCE [LARGE SCALE GENOMIC DNA]</scope>
    <source>
        <strain evidence="2 3">JCM 16114</strain>
    </source>
</reference>
<dbReference type="PANTHER" id="PTHR12110:SF41">
    <property type="entry name" value="INOSOSE DEHYDRATASE"/>
    <property type="match status" value="1"/>
</dbReference>
<dbReference type="InterPro" id="IPR050312">
    <property type="entry name" value="IolE/XylAMocC-like"/>
</dbReference>
<dbReference type="SUPFAM" id="SSF51658">
    <property type="entry name" value="Xylose isomerase-like"/>
    <property type="match status" value="1"/>
</dbReference>